<gene>
    <name evidence="1" type="ORF">PXEA_LOCUS31951</name>
</gene>
<evidence type="ECO:0000313" key="2">
    <source>
        <dbReference type="Proteomes" id="UP000784294"/>
    </source>
</evidence>
<name>A0A448XK21_9PLAT</name>
<organism evidence="1 2">
    <name type="scientific">Protopolystoma xenopodis</name>
    <dbReference type="NCBI Taxonomy" id="117903"/>
    <lineage>
        <taxon>Eukaryota</taxon>
        <taxon>Metazoa</taxon>
        <taxon>Spiralia</taxon>
        <taxon>Lophotrochozoa</taxon>
        <taxon>Platyhelminthes</taxon>
        <taxon>Monogenea</taxon>
        <taxon>Polyopisthocotylea</taxon>
        <taxon>Polystomatidea</taxon>
        <taxon>Polystomatidae</taxon>
        <taxon>Protopolystoma</taxon>
    </lineage>
</organism>
<keyword evidence="2" id="KW-1185">Reference proteome</keyword>
<dbReference type="AlphaFoldDB" id="A0A448XK21"/>
<protein>
    <submittedName>
        <fullName evidence="1">Uncharacterized protein</fullName>
    </submittedName>
</protein>
<comment type="caution">
    <text evidence="1">The sequence shown here is derived from an EMBL/GenBank/DDBJ whole genome shotgun (WGS) entry which is preliminary data.</text>
</comment>
<dbReference type="EMBL" id="CAAALY010258122">
    <property type="protein sequence ID" value="VEL38511.1"/>
    <property type="molecule type" value="Genomic_DNA"/>
</dbReference>
<dbReference type="Proteomes" id="UP000784294">
    <property type="component" value="Unassembled WGS sequence"/>
</dbReference>
<proteinExistence type="predicted"/>
<evidence type="ECO:0000313" key="1">
    <source>
        <dbReference type="EMBL" id="VEL38511.1"/>
    </source>
</evidence>
<reference evidence="1" key="1">
    <citation type="submission" date="2018-11" db="EMBL/GenBank/DDBJ databases">
        <authorList>
            <consortium name="Pathogen Informatics"/>
        </authorList>
    </citation>
    <scope>NUCLEOTIDE SEQUENCE</scope>
</reference>
<accession>A0A448XK21</accession>
<sequence>MKILDTPHCRSQPLHPCGENVDQSLPYCYAVLLPKVLSQSLLCPVRSVCSLSLSGSRISHDSCNPICATRGVIRPPLRLGD</sequence>